<dbReference type="PROSITE" id="PS50262">
    <property type="entry name" value="G_PROTEIN_RECEP_F1_2"/>
    <property type="match status" value="1"/>
</dbReference>
<keyword evidence="2 5" id="KW-0812">Transmembrane</keyword>
<evidence type="ECO:0000256" key="1">
    <source>
        <dbReference type="ARBA" id="ARBA00004370"/>
    </source>
</evidence>
<name>A0A815L8I7_ADIRI</name>
<feature type="transmembrane region" description="Helical" evidence="5">
    <location>
        <begin position="63"/>
        <end position="81"/>
    </location>
</feature>
<dbReference type="AlphaFoldDB" id="A0A815L8I7"/>
<evidence type="ECO:0000313" key="7">
    <source>
        <dbReference type="EMBL" id="CAF1406575.1"/>
    </source>
</evidence>
<sequence length="272" mass="31281">MPLNSTIAYLRDITDEVRFIFGLFNLVVGLISNLSLIIIFTNLKVFQKTPSSFYLLMESYTNIGLLIFASSSHISAIIFSVDPTLVSLQWCKFRYGFNQLFGLCSLFTICFTTIDRYFSTHHRYTIRQLSTMQYACLFEIITLLLSLPHGILFYIYASIDQSSFGCSIYNVMMRKLNIANDDNTLKTTVAALLTALGYSLLYTNFSINFYLFLIVSVRFRCQVKHFIRKVLHDFCHVLRSPRHINLQNNQVVPHALVGNTLTGEFAKENTFQ</sequence>
<dbReference type="Gene3D" id="1.20.1070.10">
    <property type="entry name" value="Rhodopsin 7-helix transmembrane proteins"/>
    <property type="match status" value="1"/>
</dbReference>
<comment type="subcellular location">
    <subcellularLocation>
        <location evidence="1">Membrane</location>
    </subcellularLocation>
</comment>
<dbReference type="SUPFAM" id="SSF81321">
    <property type="entry name" value="Family A G protein-coupled receptor-like"/>
    <property type="match status" value="1"/>
</dbReference>
<evidence type="ECO:0000313" key="8">
    <source>
        <dbReference type="Proteomes" id="UP000663852"/>
    </source>
</evidence>
<evidence type="ECO:0000256" key="4">
    <source>
        <dbReference type="ARBA" id="ARBA00023136"/>
    </source>
</evidence>
<feature type="domain" description="G-protein coupled receptors family 1 profile" evidence="6">
    <location>
        <begin position="32"/>
        <end position="218"/>
    </location>
</feature>
<evidence type="ECO:0000256" key="3">
    <source>
        <dbReference type="ARBA" id="ARBA00022989"/>
    </source>
</evidence>
<dbReference type="InterPro" id="IPR017452">
    <property type="entry name" value="GPCR_Rhodpsn_7TM"/>
</dbReference>
<accession>A0A815L8I7</accession>
<feature type="transmembrane region" description="Helical" evidence="5">
    <location>
        <begin position="93"/>
        <end position="114"/>
    </location>
</feature>
<organism evidence="7 8">
    <name type="scientific">Adineta ricciae</name>
    <name type="common">Rotifer</name>
    <dbReference type="NCBI Taxonomy" id="249248"/>
    <lineage>
        <taxon>Eukaryota</taxon>
        <taxon>Metazoa</taxon>
        <taxon>Spiralia</taxon>
        <taxon>Gnathifera</taxon>
        <taxon>Rotifera</taxon>
        <taxon>Eurotatoria</taxon>
        <taxon>Bdelloidea</taxon>
        <taxon>Adinetida</taxon>
        <taxon>Adinetidae</taxon>
        <taxon>Adineta</taxon>
    </lineage>
</organism>
<feature type="transmembrane region" description="Helical" evidence="5">
    <location>
        <begin position="195"/>
        <end position="219"/>
    </location>
</feature>
<feature type="transmembrane region" description="Helical" evidence="5">
    <location>
        <begin position="134"/>
        <end position="157"/>
    </location>
</feature>
<evidence type="ECO:0000256" key="2">
    <source>
        <dbReference type="ARBA" id="ARBA00022692"/>
    </source>
</evidence>
<dbReference type="GO" id="GO:0016020">
    <property type="term" value="C:membrane"/>
    <property type="evidence" value="ECO:0007669"/>
    <property type="project" value="UniProtKB-SubCell"/>
</dbReference>
<evidence type="ECO:0000256" key="5">
    <source>
        <dbReference type="SAM" id="Phobius"/>
    </source>
</evidence>
<protein>
    <recommendedName>
        <fullName evidence="6">G-protein coupled receptors family 1 profile domain-containing protein</fullName>
    </recommendedName>
</protein>
<evidence type="ECO:0000259" key="6">
    <source>
        <dbReference type="PROSITE" id="PS50262"/>
    </source>
</evidence>
<reference evidence="7" key="1">
    <citation type="submission" date="2021-02" db="EMBL/GenBank/DDBJ databases">
        <authorList>
            <person name="Nowell W R."/>
        </authorList>
    </citation>
    <scope>NUCLEOTIDE SEQUENCE</scope>
</reference>
<gene>
    <name evidence="7" type="ORF">EDS130_LOCUS36401</name>
</gene>
<dbReference type="EMBL" id="CAJNOJ010000338">
    <property type="protein sequence ID" value="CAF1406575.1"/>
    <property type="molecule type" value="Genomic_DNA"/>
</dbReference>
<proteinExistence type="predicted"/>
<feature type="transmembrane region" description="Helical" evidence="5">
    <location>
        <begin position="20"/>
        <end position="43"/>
    </location>
</feature>
<keyword evidence="4 5" id="KW-0472">Membrane</keyword>
<comment type="caution">
    <text evidence="7">The sequence shown here is derived from an EMBL/GenBank/DDBJ whole genome shotgun (WGS) entry which is preliminary data.</text>
</comment>
<dbReference type="Proteomes" id="UP000663852">
    <property type="component" value="Unassembled WGS sequence"/>
</dbReference>
<keyword evidence="3 5" id="KW-1133">Transmembrane helix</keyword>